<gene>
    <name evidence="3" type="ORF">HID58_002982</name>
</gene>
<dbReference type="EMBL" id="JAGKQM010000001">
    <property type="protein sequence ID" value="KAH0943345.1"/>
    <property type="molecule type" value="Genomic_DNA"/>
</dbReference>
<dbReference type="Proteomes" id="UP000824890">
    <property type="component" value="Unassembled WGS sequence"/>
</dbReference>
<protein>
    <recommendedName>
        <fullName evidence="2">PUB 62/63 C-terminal domain-containing protein</fullName>
    </recommendedName>
</protein>
<feature type="region of interest" description="Disordered" evidence="1">
    <location>
        <begin position="590"/>
        <end position="610"/>
    </location>
</feature>
<feature type="region of interest" description="Disordered" evidence="1">
    <location>
        <begin position="1"/>
        <end position="25"/>
    </location>
</feature>
<dbReference type="InterPro" id="IPR027443">
    <property type="entry name" value="IPNS-like_sf"/>
</dbReference>
<keyword evidence="4" id="KW-1185">Reference proteome</keyword>
<name>A0ABQ8ERX4_BRANA</name>
<dbReference type="InterPro" id="IPR057649">
    <property type="entry name" value="PUB62-63_C"/>
</dbReference>
<evidence type="ECO:0000256" key="1">
    <source>
        <dbReference type="SAM" id="MobiDB-lite"/>
    </source>
</evidence>
<organism evidence="3 4">
    <name type="scientific">Brassica napus</name>
    <name type="common">Rape</name>
    <dbReference type="NCBI Taxonomy" id="3708"/>
    <lineage>
        <taxon>Eukaryota</taxon>
        <taxon>Viridiplantae</taxon>
        <taxon>Streptophyta</taxon>
        <taxon>Embryophyta</taxon>
        <taxon>Tracheophyta</taxon>
        <taxon>Spermatophyta</taxon>
        <taxon>Magnoliopsida</taxon>
        <taxon>eudicotyledons</taxon>
        <taxon>Gunneridae</taxon>
        <taxon>Pentapetalae</taxon>
        <taxon>rosids</taxon>
        <taxon>malvids</taxon>
        <taxon>Brassicales</taxon>
        <taxon>Brassicaceae</taxon>
        <taxon>Brassiceae</taxon>
        <taxon>Brassica</taxon>
    </lineage>
</organism>
<evidence type="ECO:0000313" key="3">
    <source>
        <dbReference type="EMBL" id="KAH0943345.1"/>
    </source>
</evidence>
<comment type="caution">
    <text evidence="3">The sequence shown here is derived from an EMBL/GenBank/DDBJ whole genome shotgun (WGS) entry which is preliminary data.</text>
</comment>
<sequence>MIDYRHVSSPITPPTFIPAHSPSPSPRLNKPHLITVTPPISASHPTGDSTPMMSSSSGCPLARVRLSDILPYEGAPSPSYAKAVEALSASLMRYNASVIELGSEDTALMRCGLEAARLYFRTRSSVSGKPNRGLSLYRAGRSVEDLDSSPPCMAEVFRCLGKVARAALSAVARHLRLRSDVFNHMLDDFPLAPNEVSSSVLVSSYAHASIQNGKPASGGGSIEIEKGLLTLFCSDGSGIQVCDPNGRWYAADSGCGIGDILLITGKALSHATAGLRPAASYRATSDHFSGTDTRGRASLAFRLMPKSNAILDCSPVEAAGHVIPQSYVPVSVSQFMDNLLAENETPVTPPVKTNVSRDDVCKEPSLRSVLSDPVSGAFLEDAIVVSCGHSFGGLMLRRVLEMVGVCFLMLVPCDGSSTYPRLFHNHGYLLHSLDVRSAMQKSSLGLWSLTMVIPIKLHSLIIQQCSQTILTVLFNVKHPALRAAASAIKQQDDKRLFHNAAMRRRRKEMSDQMDVEHGDPATDDGLQQRVVHYPFAVNEKVLIKGNRRTPEKYVGKEAIVTSQCLNGWYLLKIVESGDSVRLQYRSLKKMTNDDRGGGGLPVQPVESNSL</sequence>
<dbReference type="Pfam" id="PF23112">
    <property type="entry name" value="PUB62-63_C"/>
    <property type="match status" value="1"/>
</dbReference>
<dbReference type="PANTHER" id="PTHR33644:SF3">
    <property type="entry name" value="RING_U-BOX SUPERFAMILY PROTEIN"/>
    <property type="match status" value="1"/>
</dbReference>
<dbReference type="PANTHER" id="PTHR33644">
    <property type="entry name" value="U-BOX DOMAIN-CONTAINING PROTEIN 62-RELATED"/>
    <property type="match status" value="1"/>
</dbReference>
<dbReference type="SUPFAM" id="SSF51197">
    <property type="entry name" value="Clavaminate synthase-like"/>
    <property type="match status" value="1"/>
</dbReference>
<proteinExistence type="predicted"/>
<reference evidence="3 4" key="1">
    <citation type="submission" date="2021-05" db="EMBL/GenBank/DDBJ databases">
        <title>Genome Assembly of Synthetic Allotetraploid Brassica napus Reveals Homoeologous Exchanges between Subgenomes.</title>
        <authorList>
            <person name="Davis J.T."/>
        </authorList>
    </citation>
    <scope>NUCLEOTIDE SEQUENCE [LARGE SCALE GENOMIC DNA]</scope>
    <source>
        <strain evidence="4">cv. Da-Ae</strain>
        <tissue evidence="3">Seedling</tissue>
    </source>
</reference>
<dbReference type="Gene3D" id="2.60.120.330">
    <property type="entry name" value="B-lactam Antibiotic, Isopenicillin N Synthase, Chain"/>
    <property type="match status" value="1"/>
</dbReference>
<evidence type="ECO:0000313" key="4">
    <source>
        <dbReference type="Proteomes" id="UP000824890"/>
    </source>
</evidence>
<accession>A0ABQ8ERX4</accession>
<evidence type="ECO:0000259" key="2">
    <source>
        <dbReference type="Pfam" id="PF23112"/>
    </source>
</evidence>
<feature type="compositionally biased region" description="Pro residues" evidence="1">
    <location>
        <begin position="11"/>
        <end position="25"/>
    </location>
</feature>
<feature type="domain" description="PUB 62/63 C-terminal" evidence="2">
    <location>
        <begin position="531"/>
        <end position="589"/>
    </location>
</feature>